<keyword evidence="8" id="KW-1185">Reference proteome</keyword>
<proteinExistence type="predicted"/>
<dbReference type="Proteomes" id="UP000001996">
    <property type="component" value="Unassembled WGS sequence"/>
</dbReference>
<keyword evidence="4" id="KW-0159">Chromosome partition</keyword>
<dbReference type="STRING" id="379508.A5DVQ7"/>
<organism evidence="7 8">
    <name type="scientific">Lodderomyces elongisporus (strain ATCC 11503 / CBS 2605 / JCM 1781 / NBRC 1676 / NRRL YB-4239)</name>
    <name type="common">Yeast</name>
    <name type="synonym">Saccharomyces elongisporus</name>
    <dbReference type="NCBI Taxonomy" id="379508"/>
    <lineage>
        <taxon>Eukaryota</taxon>
        <taxon>Fungi</taxon>
        <taxon>Dikarya</taxon>
        <taxon>Ascomycota</taxon>
        <taxon>Saccharomycotina</taxon>
        <taxon>Pichiomycetes</taxon>
        <taxon>Debaryomycetaceae</taxon>
        <taxon>Candida/Lodderomyces clade</taxon>
        <taxon>Lodderomyces</taxon>
    </lineage>
</organism>
<dbReference type="OMA" id="LASKICH"/>
<dbReference type="GO" id="GO:0005634">
    <property type="term" value="C:nucleus"/>
    <property type="evidence" value="ECO:0007669"/>
    <property type="project" value="InterPro"/>
</dbReference>
<evidence type="ECO:0000256" key="1">
    <source>
        <dbReference type="ARBA" id="ARBA00000451"/>
    </source>
</evidence>
<dbReference type="InterPro" id="IPR005314">
    <property type="entry name" value="Peptidase_C50"/>
</dbReference>
<gene>
    <name evidence="7" type="ORF">LELG_01443</name>
</gene>
<dbReference type="GO" id="GO:0004197">
    <property type="term" value="F:cysteine-type endopeptidase activity"/>
    <property type="evidence" value="ECO:0007669"/>
    <property type="project" value="InterPro"/>
</dbReference>
<evidence type="ECO:0000256" key="4">
    <source>
        <dbReference type="ARBA" id="ARBA00022829"/>
    </source>
</evidence>
<keyword evidence="5" id="KW-0175">Coiled coil</keyword>
<dbReference type="InParanoid" id="A5DVQ7"/>
<reference evidence="7 8" key="1">
    <citation type="journal article" date="2009" name="Nature">
        <title>Evolution of pathogenicity and sexual reproduction in eight Candida genomes.</title>
        <authorList>
            <person name="Butler G."/>
            <person name="Rasmussen M.D."/>
            <person name="Lin M.F."/>
            <person name="Santos M.A."/>
            <person name="Sakthikumar S."/>
            <person name="Munro C.A."/>
            <person name="Rheinbay E."/>
            <person name="Grabherr M."/>
            <person name="Forche A."/>
            <person name="Reedy J.L."/>
            <person name="Agrafioti I."/>
            <person name="Arnaud M.B."/>
            <person name="Bates S."/>
            <person name="Brown A.J."/>
            <person name="Brunke S."/>
            <person name="Costanzo M.C."/>
            <person name="Fitzpatrick D.A."/>
            <person name="de Groot P.W."/>
            <person name="Harris D."/>
            <person name="Hoyer L.L."/>
            <person name="Hube B."/>
            <person name="Klis F.M."/>
            <person name="Kodira C."/>
            <person name="Lennard N."/>
            <person name="Logue M.E."/>
            <person name="Martin R."/>
            <person name="Neiman A.M."/>
            <person name="Nikolaou E."/>
            <person name="Quail M.A."/>
            <person name="Quinn J."/>
            <person name="Santos M.C."/>
            <person name="Schmitzberger F.F."/>
            <person name="Sherlock G."/>
            <person name="Shah P."/>
            <person name="Silverstein K.A."/>
            <person name="Skrzypek M.S."/>
            <person name="Soll D."/>
            <person name="Staggs R."/>
            <person name="Stansfield I."/>
            <person name="Stumpf M.P."/>
            <person name="Sudbery P.E."/>
            <person name="Srikantha T."/>
            <person name="Zeng Q."/>
            <person name="Berman J."/>
            <person name="Berriman M."/>
            <person name="Heitman J."/>
            <person name="Gow N.A."/>
            <person name="Lorenz M.C."/>
            <person name="Birren B.W."/>
            <person name="Kellis M."/>
            <person name="Cuomo C.A."/>
        </authorList>
    </citation>
    <scope>NUCLEOTIDE SEQUENCE [LARGE SCALE GENOMIC DNA]</scope>
    <source>
        <strain evidence="8">ATCC 11503 / BCRC 21390 / CBS 2605 / JCM 1781 / NBRC 1676 / NRRL YB-4239</strain>
    </source>
</reference>
<sequence length="1607" mass="185491">MDALISSYLRLLNRDPLSASKTENLPNFDLKRMESTVLQSLEKQLFENVNLQTSNQLDSMCMKFEFLCQIYKKSKDAVNWLKTLKRHHVFIVRMFEHKQDLNLIYTQLEFSFVQLSKLLKVPLGGEDDLKHRLLLGVSYVEYQGVIENQEDVANAVVALSMFCLQWLAQKLAKVIKENKESSGENISLLKLVPRAMLQTGNMHKWMMQRATTDIGKYRTNCKKLLQGFIKICERQIKTSTNVLDDTLTALKLRLAEVTKEMEKTDVNEQKLNKKENVIVPDLVQRVTSNVHLLKDDAVLLQLKKLDWNTDSISYFTQAFSTQMIDIVEFTKHYQNIFDHLIIIVRDTLSPPLIPSLKQMFSIFQFYKQRKRMRNVSNLLYNLGRKTSDTGLLETSALYECLVFELEPTSASLDILVKKVKTMCCVINSSERNSNRSMQNNDNDNDNDIDIDNNKAVFLQFLRCCEKISFFSQTQLAQICDLFLQIPDRLMYLYAVSESFKLEFLQAISNHLRLNLSIKISTFRHKVEQFVTFSDLKNKAQVLNAFASDSEGYLELKKVKREIDPLASISQRLLDCSQFSQALIKDCFNTLKQWEPTSQCLKEYDLIKHVFCFFQNHGLSSVILVLAKILEDKVADLALQIYLQFAKCNACERLSMFDDWRKSLQILQLLLKRTQKTSIRDIINYRVENIKLCIAESNVNMAREKFAELIKVISQRPEFDTVRSNSLPLLEKLNNFSILGNLHFLASKICHHPVDSYAHIKMSLQILYSIHKTCSDLPLKSLPLRSHESWMISHELKYRCLHLLSDVYECAILNLVDLGLSNKLGVYLNEWTNINDLMDLPIVKEVNKLKLSLYGGIAKMKKFSTYTETNDTFVNKNITVMYLQQIKKGMGEYAENTHLDLQFVFKATQNALELNFDTITHIYELKQYQQFDLYNSQTNQFASNIKMSFETSLQKLFASSSPQYTPFDVQIFPAIANVTDPTIRQIPTEIFAALLDCKDQLLAMLQLSVSLVQLRLLLFLLSRCIHLISLIGVYKGKEMLLKLYFYQDLIKFNPFKNQRAIAVLPKLDFVPKSPRPFSQLNMDAEYQDFKLNLEFYLPNNYNVITMDICEHTGDLLLSKCSRGSLPIFIRLSLERYIDREGIDVMNFERLKQEFNRIFEENRKLTHNSTTSMIKTVDDRKGWWKQRFTLDYELKDLCQHVEDFWLGGFKGIFASNNLNSHLYSKFKEELVKILQTLVSRTINEGIVLAEFVYECFFALLQYERSAVSDLLSYIILITSLHTNIDSSNNRNNSKITVSGIRLEKLHRAIEQLIAKFALLKGFDTKSHIVLIPSSRCSFFPWESMDILRNQSVTRMPSVSMLLETLKTEKEKKKVMGKEIGNKIGKEKGNIEHQEQVLDQRNVYYLINPGGDLKNSQERFGPIVDSFPHWRGLVGSKPDENQMVENIMNSDLYIYIGHGSGDQYIKMSNLMKQTFDNTKSKSTNLPPTLLLGCSSGEIRDCGALEPQGTFLRWLSCKSPLIIANLWDVTDKDIDAFTITMFTHWGLIDEGSVDTRENLRNKSGNRDGNSIKGWSRENIAQAVKKSRSVCNLKYLNGAAPVIYGLPLSLNN</sequence>
<dbReference type="OrthoDB" id="10255632at2759"/>
<evidence type="ECO:0000313" key="8">
    <source>
        <dbReference type="Proteomes" id="UP000001996"/>
    </source>
</evidence>
<dbReference type="PANTHER" id="PTHR12792">
    <property type="entry name" value="EXTRA SPINDLE POLES 1-RELATED"/>
    <property type="match status" value="1"/>
</dbReference>
<accession>A5DVQ7</accession>
<feature type="domain" description="Peptidase C50" evidence="6">
    <location>
        <begin position="1397"/>
        <end position="1501"/>
    </location>
</feature>
<dbReference type="eggNOG" id="KOG1849">
    <property type="taxonomic scope" value="Eukaryota"/>
</dbReference>
<evidence type="ECO:0000313" key="7">
    <source>
        <dbReference type="EMBL" id="EDK43265.1"/>
    </source>
</evidence>
<dbReference type="GO" id="GO:0051307">
    <property type="term" value="P:meiotic chromosome separation"/>
    <property type="evidence" value="ECO:0007669"/>
    <property type="project" value="TreeGrafter"/>
</dbReference>
<dbReference type="EMBL" id="CH981525">
    <property type="protein sequence ID" value="EDK43265.1"/>
    <property type="molecule type" value="Genomic_DNA"/>
</dbReference>
<evidence type="ECO:0000256" key="2">
    <source>
        <dbReference type="ARBA" id="ARBA00012489"/>
    </source>
</evidence>
<dbReference type="EC" id="3.4.22.49" evidence="2"/>
<dbReference type="VEuPathDB" id="FungiDB:LELG_01443"/>
<name>A5DVQ7_LODEL</name>
<keyword evidence="3" id="KW-0378">Hydrolase</keyword>
<evidence type="ECO:0000256" key="5">
    <source>
        <dbReference type="SAM" id="Coils"/>
    </source>
</evidence>
<evidence type="ECO:0000256" key="3">
    <source>
        <dbReference type="ARBA" id="ARBA00022801"/>
    </source>
</evidence>
<dbReference type="GO" id="GO:0072686">
    <property type="term" value="C:mitotic spindle"/>
    <property type="evidence" value="ECO:0007669"/>
    <property type="project" value="TreeGrafter"/>
</dbReference>
<dbReference type="KEGG" id="lel:PVL30_001409"/>
<dbReference type="InterPro" id="IPR030397">
    <property type="entry name" value="SEPARIN_core_dom"/>
</dbReference>
<dbReference type="GO" id="GO:0044732">
    <property type="term" value="C:mitotic spindle pole body"/>
    <property type="evidence" value="ECO:0007669"/>
    <property type="project" value="TreeGrafter"/>
</dbReference>
<dbReference type="GO" id="GO:0006508">
    <property type="term" value="P:proteolysis"/>
    <property type="evidence" value="ECO:0007669"/>
    <property type="project" value="InterPro"/>
</dbReference>
<dbReference type="HOGENOM" id="CLU_002271_0_0_1"/>
<dbReference type="PANTHER" id="PTHR12792:SF0">
    <property type="entry name" value="SEPARIN"/>
    <property type="match status" value="1"/>
</dbReference>
<feature type="coiled-coil region" evidence="5">
    <location>
        <begin position="247"/>
        <end position="274"/>
    </location>
</feature>
<protein>
    <recommendedName>
        <fullName evidence="2">separase</fullName>
        <ecNumber evidence="2">3.4.22.49</ecNumber>
    </recommendedName>
</protein>
<evidence type="ECO:0000259" key="6">
    <source>
        <dbReference type="PROSITE" id="PS51700"/>
    </source>
</evidence>
<dbReference type="GO" id="GO:0005737">
    <property type="term" value="C:cytoplasm"/>
    <property type="evidence" value="ECO:0007669"/>
    <property type="project" value="TreeGrafter"/>
</dbReference>
<comment type="catalytic activity">
    <reaction evidence="1">
        <text>All bonds known to be hydrolyzed by this endopeptidase have arginine in P1 and an acidic residue in P4. P6 is often occupied by an acidic residue or by a hydroxy-amino-acid residue, the phosphorylation of which enhances cleavage.</text>
        <dbReference type="EC" id="3.4.22.49"/>
    </reaction>
</comment>
<dbReference type="GeneID" id="5234022"/>
<dbReference type="Pfam" id="PF03568">
    <property type="entry name" value="Separin_C"/>
    <property type="match status" value="1"/>
</dbReference>
<dbReference type="PROSITE" id="PS51700">
    <property type="entry name" value="SEPARIN"/>
    <property type="match status" value="1"/>
</dbReference>